<proteinExistence type="predicted"/>
<accession>A4XCY2</accession>
<keyword evidence="1" id="KW-0472">Membrane</keyword>
<keyword evidence="1" id="KW-1133">Transmembrane helix</keyword>
<keyword evidence="3" id="KW-1185">Reference proteome</keyword>
<dbReference type="AlphaFoldDB" id="A4XCY2"/>
<gene>
    <name evidence="2" type="ordered locus">Strop_4361</name>
</gene>
<reference evidence="3" key="1">
    <citation type="journal article" date="2007" name="Proc. Natl. Acad. Sci. U.S.A.">
        <title>Genome sequencing reveals complex secondary metabolome in the marine actinomycete Salinispora tropica.</title>
        <authorList>
            <person name="Udwary D.W."/>
            <person name="Zeigler L."/>
            <person name="Asolkar R.N."/>
            <person name="Singan V."/>
            <person name="Lapidus A."/>
            <person name="Fenical W."/>
            <person name="Jensen P.R."/>
            <person name="Moore B.S."/>
        </authorList>
    </citation>
    <scope>NUCLEOTIDE SEQUENCE [LARGE SCALE GENOMIC DNA]</scope>
    <source>
        <strain evidence="3">ATCC BAA-916 / DSM 44818 / CNB-440</strain>
    </source>
</reference>
<dbReference type="Proteomes" id="UP000000235">
    <property type="component" value="Chromosome"/>
</dbReference>
<name>A4XCY2_SALTO</name>
<evidence type="ECO:0000256" key="1">
    <source>
        <dbReference type="SAM" id="Phobius"/>
    </source>
</evidence>
<dbReference type="HOGENOM" id="CLU_1650925_0_0_11"/>
<evidence type="ECO:0000313" key="3">
    <source>
        <dbReference type="Proteomes" id="UP000000235"/>
    </source>
</evidence>
<dbReference type="KEGG" id="stp:Strop_4361"/>
<evidence type="ECO:0000313" key="2">
    <source>
        <dbReference type="EMBL" id="ABP56789.1"/>
    </source>
</evidence>
<keyword evidence="1" id="KW-0812">Transmembrane</keyword>
<sequence length="160" mass="16948">MTSAIRSVLFQFGQLVSELTAAENVALPLLLADTGGEQRGPRHCRGWTCWPRRVYGHRRRARHPGPSRALAVNGASGAGRAARARGGHRVGVRTFGTVTAYDFSVCPTGGCEPPRIVQTVPVPLVDLALFGAGGLTALLAAVGVGLLFLRTNTALEEHRV</sequence>
<feature type="transmembrane region" description="Helical" evidence="1">
    <location>
        <begin position="127"/>
        <end position="149"/>
    </location>
</feature>
<dbReference type="EMBL" id="CP000667">
    <property type="protein sequence ID" value="ABP56789.1"/>
    <property type="molecule type" value="Genomic_DNA"/>
</dbReference>
<organism evidence="2 3">
    <name type="scientific">Salinispora tropica (strain ATCC BAA-916 / DSM 44818 / JCM 13857 / NBRC 105044 / CNB-440)</name>
    <dbReference type="NCBI Taxonomy" id="369723"/>
    <lineage>
        <taxon>Bacteria</taxon>
        <taxon>Bacillati</taxon>
        <taxon>Actinomycetota</taxon>
        <taxon>Actinomycetes</taxon>
        <taxon>Micromonosporales</taxon>
        <taxon>Micromonosporaceae</taxon>
        <taxon>Salinispora</taxon>
    </lineage>
</organism>
<protein>
    <submittedName>
        <fullName evidence="2">Uncharacterized protein</fullName>
    </submittedName>
</protein>